<evidence type="ECO:0000313" key="4">
    <source>
        <dbReference type="EnsemblMetazoa" id="G19601.1:cds"/>
    </source>
</evidence>
<evidence type="ECO:0000259" key="3">
    <source>
        <dbReference type="PROSITE" id="PS50026"/>
    </source>
</evidence>
<organism evidence="4 5">
    <name type="scientific">Magallana gigas</name>
    <name type="common">Pacific oyster</name>
    <name type="synonym">Crassostrea gigas</name>
    <dbReference type="NCBI Taxonomy" id="29159"/>
    <lineage>
        <taxon>Eukaryota</taxon>
        <taxon>Metazoa</taxon>
        <taxon>Spiralia</taxon>
        <taxon>Lophotrochozoa</taxon>
        <taxon>Mollusca</taxon>
        <taxon>Bivalvia</taxon>
        <taxon>Autobranchia</taxon>
        <taxon>Pteriomorphia</taxon>
        <taxon>Ostreida</taxon>
        <taxon>Ostreoidea</taxon>
        <taxon>Ostreidae</taxon>
        <taxon>Magallana</taxon>
    </lineage>
</organism>
<dbReference type="InterPro" id="IPR000742">
    <property type="entry name" value="EGF"/>
</dbReference>
<feature type="domain" description="EGF-like" evidence="3">
    <location>
        <begin position="117"/>
        <end position="154"/>
    </location>
</feature>
<feature type="disulfide bond" evidence="1">
    <location>
        <begin position="121"/>
        <end position="131"/>
    </location>
</feature>
<keyword evidence="2" id="KW-0472">Membrane</keyword>
<proteinExistence type="predicted"/>
<feature type="transmembrane region" description="Helical" evidence="2">
    <location>
        <begin position="170"/>
        <end position="193"/>
    </location>
</feature>
<feature type="disulfide bond" evidence="1">
    <location>
        <begin position="144"/>
        <end position="153"/>
    </location>
</feature>
<dbReference type="Gene3D" id="2.10.25.10">
    <property type="entry name" value="Laminin"/>
    <property type="match status" value="2"/>
</dbReference>
<keyword evidence="2" id="KW-1133">Transmembrane helix</keyword>
<dbReference type="PROSITE" id="PS50026">
    <property type="entry name" value="EGF_3"/>
    <property type="match status" value="1"/>
</dbReference>
<dbReference type="OMA" id="YCEDDCE"/>
<dbReference type="SUPFAM" id="SSF57196">
    <property type="entry name" value="EGF/Laminin"/>
    <property type="match status" value="1"/>
</dbReference>
<dbReference type="Proteomes" id="UP000005408">
    <property type="component" value="Unassembled WGS sequence"/>
</dbReference>
<dbReference type="Pfam" id="PF23106">
    <property type="entry name" value="EGF_Teneurin"/>
    <property type="match status" value="2"/>
</dbReference>
<name>A0A8W8JIJ8_MAGGI</name>
<dbReference type="PROSITE" id="PS00022">
    <property type="entry name" value="EGF_1"/>
    <property type="match status" value="1"/>
</dbReference>
<evidence type="ECO:0000313" key="5">
    <source>
        <dbReference type="Proteomes" id="UP000005408"/>
    </source>
</evidence>
<evidence type="ECO:0000256" key="1">
    <source>
        <dbReference type="PROSITE-ProRule" id="PRU00076"/>
    </source>
</evidence>
<dbReference type="EnsemblMetazoa" id="G19601.1">
    <property type="protein sequence ID" value="G19601.1:cds"/>
    <property type="gene ID" value="G19601"/>
</dbReference>
<sequence>MTMEAGCTGNTDCRKNAICKTVMYNTECECESGFYDFPPFTTAENQGCLGECNDVGETDQCKGNTQCELTTQGYGKCVCPAETFGPPECLDDCESNVQCSYRGDCQNGECVCFPGYEGKYCEDDCESNVQCSYRGDCQNGECVCFPGYEGKYCEVIETTTTTTERPGINLALLLGASVLPLLLLVPAGLVSALTSG</sequence>
<reference evidence="4" key="1">
    <citation type="submission" date="2022-08" db="UniProtKB">
        <authorList>
            <consortium name="EnsemblMetazoa"/>
        </authorList>
    </citation>
    <scope>IDENTIFICATION</scope>
    <source>
        <strain evidence="4">05x7-T-G4-1.051#20</strain>
    </source>
</reference>
<dbReference type="SMART" id="SM00181">
    <property type="entry name" value="EGF"/>
    <property type="match status" value="3"/>
</dbReference>
<keyword evidence="1" id="KW-1015">Disulfide bond</keyword>
<keyword evidence="5" id="KW-1185">Reference proteome</keyword>
<keyword evidence="2" id="KW-0812">Transmembrane</keyword>
<protein>
    <recommendedName>
        <fullName evidence="3">EGF-like domain-containing protein</fullName>
    </recommendedName>
</protein>
<evidence type="ECO:0000256" key="2">
    <source>
        <dbReference type="SAM" id="Phobius"/>
    </source>
</evidence>
<dbReference type="PROSITE" id="PS01186">
    <property type="entry name" value="EGF_2"/>
    <property type="match status" value="1"/>
</dbReference>
<feature type="disulfide bond" evidence="1">
    <location>
        <begin position="125"/>
        <end position="142"/>
    </location>
</feature>
<keyword evidence="1" id="KW-0245">EGF-like domain</keyword>
<dbReference type="OrthoDB" id="6513788at2759"/>
<accession>A0A8W8JIJ8</accession>
<dbReference type="AlphaFoldDB" id="A0A8W8JIJ8"/>